<dbReference type="NCBIfam" id="TIGR00212">
    <property type="entry name" value="hemC"/>
    <property type="match status" value="1"/>
</dbReference>
<dbReference type="SUPFAM" id="SSF53850">
    <property type="entry name" value="Periplasmic binding protein-like II"/>
    <property type="match status" value="1"/>
</dbReference>
<evidence type="ECO:0000256" key="5">
    <source>
        <dbReference type="ARBA" id="ARBA00023244"/>
    </source>
</evidence>
<dbReference type="PANTHER" id="PTHR11557">
    <property type="entry name" value="PORPHOBILINOGEN DEAMINASE"/>
    <property type="match status" value="1"/>
</dbReference>
<keyword evidence="4 8" id="KW-0808">Transferase</keyword>
<dbReference type="PRINTS" id="PR00151">
    <property type="entry name" value="PORPHBDMNASE"/>
</dbReference>
<dbReference type="Gene3D" id="3.30.160.40">
    <property type="entry name" value="Porphobilinogen deaminase, C-terminal domain"/>
    <property type="match status" value="1"/>
</dbReference>
<dbReference type="Gene3D" id="3.40.190.10">
    <property type="entry name" value="Periplasmic binding protein-like II"/>
    <property type="match status" value="2"/>
</dbReference>
<dbReference type="PANTHER" id="PTHR11557:SF0">
    <property type="entry name" value="PORPHOBILINOGEN DEAMINASE"/>
    <property type="match status" value="1"/>
</dbReference>
<dbReference type="Pfam" id="PF01379">
    <property type="entry name" value="Porphobil_deam"/>
    <property type="match status" value="1"/>
</dbReference>
<dbReference type="InterPro" id="IPR022417">
    <property type="entry name" value="Porphobilin_deaminase_N"/>
</dbReference>
<evidence type="ECO:0000313" key="8">
    <source>
        <dbReference type="EMBL" id="MPM04136.1"/>
    </source>
</evidence>
<dbReference type="EMBL" id="VSSQ01001012">
    <property type="protein sequence ID" value="MPM04136.1"/>
    <property type="molecule type" value="Genomic_DNA"/>
</dbReference>
<dbReference type="AlphaFoldDB" id="A0A644WJS3"/>
<dbReference type="CDD" id="cd13647">
    <property type="entry name" value="PBP2_PBGD_2"/>
    <property type="match status" value="1"/>
</dbReference>
<dbReference type="FunFam" id="3.40.190.10:FF:000005">
    <property type="entry name" value="Porphobilinogen deaminase"/>
    <property type="match status" value="1"/>
</dbReference>
<evidence type="ECO:0000256" key="3">
    <source>
        <dbReference type="ARBA" id="ARBA00012655"/>
    </source>
</evidence>
<dbReference type="HAMAP" id="MF_00260">
    <property type="entry name" value="Porphobil_deam"/>
    <property type="match status" value="1"/>
</dbReference>
<dbReference type="InterPro" id="IPR022418">
    <property type="entry name" value="Porphobilinogen_deaminase_C"/>
</dbReference>
<dbReference type="SUPFAM" id="SSF54782">
    <property type="entry name" value="Porphobilinogen deaminase (hydroxymethylbilane synthase), C-terminal domain"/>
    <property type="match status" value="1"/>
</dbReference>
<evidence type="ECO:0000256" key="4">
    <source>
        <dbReference type="ARBA" id="ARBA00022679"/>
    </source>
</evidence>
<dbReference type="PIRSF" id="PIRSF001438">
    <property type="entry name" value="4pyrrol_synth_OHMeBilane_synth"/>
    <property type="match status" value="1"/>
</dbReference>
<dbReference type="GO" id="GO:0005737">
    <property type="term" value="C:cytoplasm"/>
    <property type="evidence" value="ECO:0007669"/>
    <property type="project" value="TreeGrafter"/>
</dbReference>
<name>A0A644WJS3_9ZZZZ</name>
<comment type="cofactor">
    <cofactor evidence="1">
        <name>dipyrromethane</name>
        <dbReference type="ChEBI" id="CHEBI:60342"/>
    </cofactor>
</comment>
<comment type="similarity">
    <text evidence="2">Belongs to the HMBS family.</text>
</comment>
<organism evidence="8">
    <name type="scientific">bioreactor metagenome</name>
    <dbReference type="NCBI Taxonomy" id="1076179"/>
    <lineage>
        <taxon>unclassified sequences</taxon>
        <taxon>metagenomes</taxon>
        <taxon>ecological metagenomes</taxon>
    </lineage>
</organism>
<evidence type="ECO:0000259" key="7">
    <source>
        <dbReference type="Pfam" id="PF03900"/>
    </source>
</evidence>
<gene>
    <name evidence="8" type="primary">hemC_11</name>
    <name evidence="8" type="ORF">SDC9_50406</name>
</gene>
<protein>
    <recommendedName>
        <fullName evidence="3">hydroxymethylbilane synthase</fullName>
        <ecNumber evidence="3">2.5.1.61</ecNumber>
    </recommendedName>
</protein>
<dbReference type="InterPro" id="IPR000860">
    <property type="entry name" value="HemC"/>
</dbReference>
<proteinExistence type="inferred from homology"/>
<comment type="caution">
    <text evidence="8">The sequence shown here is derived from an EMBL/GenBank/DDBJ whole genome shotgun (WGS) entry which is preliminary data.</text>
</comment>
<sequence>MELIIATRKSKLAQIQADKIIKLIKDKYNIDSKKLLIVTEGDKRLDVTLDKIGGKGLFVKEIEYALLNKEAHGAVHSMKDVPFELPQDFELAAIPEREDIRDVFVSSNNISFNDLKEGAVIGTSSIRRAAMIKEIRKDLKIVPIRGNVQTRLEKMKNERMDGIILAAAGLKRLNLENIITDYFDPKIFLPAIGQGALGIEVLKNGEYNEYLRNLDNKEVRTAVEAERSFMRRLNGDCHSVIGVYSEITDNDLYMIGTFNVNGKMIKKDILGNKNENIELGFKLAEKILKG</sequence>
<dbReference type="EC" id="2.5.1.61" evidence="3"/>
<dbReference type="InterPro" id="IPR036803">
    <property type="entry name" value="Porphobilinogen_deaminase_C_sf"/>
</dbReference>
<dbReference type="GO" id="GO:0004418">
    <property type="term" value="F:hydroxymethylbilane synthase activity"/>
    <property type="evidence" value="ECO:0007669"/>
    <property type="project" value="UniProtKB-EC"/>
</dbReference>
<dbReference type="GO" id="GO:0006783">
    <property type="term" value="P:heme biosynthetic process"/>
    <property type="evidence" value="ECO:0007669"/>
    <property type="project" value="TreeGrafter"/>
</dbReference>
<accession>A0A644WJS3</accession>
<evidence type="ECO:0000256" key="1">
    <source>
        <dbReference type="ARBA" id="ARBA00001916"/>
    </source>
</evidence>
<keyword evidence="5" id="KW-0627">Porphyrin biosynthesis</keyword>
<evidence type="ECO:0000259" key="6">
    <source>
        <dbReference type="Pfam" id="PF01379"/>
    </source>
</evidence>
<dbReference type="Pfam" id="PF03900">
    <property type="entry name" value="Porphobil_deamC"/>
    <property type="match status" value="1"/>
</dbReference>
<reference evidence="8" key="1">
    <citation type="submission" date="2019-08" db="EMBL/GenBank/DDBJ databases">
        <authorList>
            <person name="Kucharzyk K."/>
            <person name="Murdoch R.W."/>
            <person name="Higgins S."/>
            <person name="Loffler F."/>
        </authorList>
    </citation>
    <scope>NUCLEOTIDE SEQUENCE</scope>
</reference>
<evidence type="ECO:0000256" key="2">
    <source>
        <dbReference type="ARBA" id="ARBA00005638"/>
    </source>
</evidence>
<feature type="domain" description="Porphobilinogen deaminase C-terminal" evidence="7">
    <location>
        <begin position="222"/>
        <end position="288"/>
    </location>
</feature>
<feature type="domain" description="Porphobilinogen deaminase N-terminal" evidence="6">
    <location>
        <begin position="3"/>
        <end position="204"/>
    </location>
</feature>